<dbReference type="GO" id="GO:0005634">
    <property type="term" value="C:nucleus"/>
    <property type="evidence" value="ECO:0007669"/>
    <property type="project" value="UniProtKB-SubCell"/>
</dbReference>
<dbReference type="OrthoDB" id="429143at2759"/>
<dbReference type="PANTHER" id="PTHR46309">
    <property type="entry name" value="PHD FINGER PROTEIN 12"/>
    <property type="match status" value="1"/>
</dbReference>
<evidence type="ECO:0000256" key="5">
    <source>
        <dbReference type="ARBA" id="ARBA00023242"/>
    </source>
</evidence>
<reference evidence="9" key="1">
    <citation type="submission" date="2022-07" db="EMBL/GenBank/DDBJ databases">
        <authorList>
            <person name="Macas J."/>
            <person name="Novak P."/>
            <person name="Neumann P."/>
        </authorList>
    </citation>
    <scope>NUCLEOTIDE SEQUENCE</scope>
</reference>
<feature type="compositionally biased region" description="Basic and acidic residues" evidence="7">
    <location>
        <begin position="1136"/>
        <end position="1145"/>
    </location>
</feature>
<dbReference type="InterPro" id="IPR054292">
    <property type="entry name" value="DUF7028"/>
</dbReference>
<evidence type="ECO:0000256" key="3">
    <source>
        <dbReference type="ARBA" id="ARBA00022771"/>
    </source>
</evidence>
<dbReference type="InterPro" id="IPR013083">
    <property type="entry name" value="Znf_RING/FYVE/PHD"/>
</dbReference>
<keyword evidence="5" id="KW-0539">Nucleus</keyword>
<dbReference type="Proteomes" id="UP001152484">
    <property type="component" value="Unassembled WGS sequence"/>
</dbReference>
<feature type="compositionally biased region" description="Basic residues" evidence="7">
    <location>
        <begin position="471"/>
        <end position="484"/>
    </location>
</feature>
<feature type="region of interest" description="Disordered" evidence="7">
    <location>
        <begin position="1203"/>
        <end position="1281"/>
    </location>
</feature>
<feature type="domain" description="PHD-type" evidence="8">
    <location>
        <begin position="662"/>
        <end position="707"/>
    </location>
</feature>
<dbReference type="Gene3D" id="3.30.40.10">
    <property type="entry name" value="Zinc/RING finger domain, C3HC4 (zinc finger)"/>
    <property type="match status" value="1"/>
</dbReference>
<dbReference type="InterPro" id="IPR056511">
    <property type="entry name" value="IDM1_C"/>
</dbReference>
<dbReference type="GO" id="GO:0006357">
    <property type="term" value="P:regulation of transcription by RNA polymerase II"/>
    <property type="evidence" value="ECO:0007669"/>
    <property type="project" value="TreeGrafter"/>
</dbReference>
<dbReference type="GO" id="GO:0008270">
    <property type="term" value="F:zinc ion binding"/>
    <property type="evidence" value="ECO:0007669"/>
    <property type="project" value="UniProtKB-KW"/>
</dbReference>
<keyword evidence="3 6" id="KW-0863">Zinc-finger</keyword>
<keyword evidence="2" id="KW-0479">Metal-binding</keyword>
<feature type="region of interest" description="Disordered" evidence="7">
    <location>
        <begin position="428"/>
        <end position="487"/>
    </location>
</feature>
<evidence type="ECO:0000313" key="9">
    <source>
        <dbReference type="EMBL" id="CAH9108948.1"/>
    </source>
</evidence>
<gene>
    <name evidence="9" type="ORF">CEURO_LOCUS18300</name>
</gene>
<accession>A0A9P1EI85</accession>
<evidence type="ECO:0000259" key="8">
    <source>
        <dbReference type="PROSITE" id="PS50016"/>
    </source>
</evidence>
<feature type="compositionally biased region" description="Polar residues" evidence="7">
    <location>
        <begin position="1203"/>
        <end position="1229"/>
    </location>
</feature>
<comment type="caution">
    <text evidence="9">The sequence shown here is derived from an EMBL/GenBank/DDBJ whole genome shotgun (WGS) entry which is preliminary data.</text>
</comment>
<dbReference type="PROSITE" id="PS01359">
    <property type="entry name" value="ZF_PHD_1"/>
    <property type="match status" value="1"/>
</dbReference>
<dbReference type="GO" id="GO:0003714">
    <property type="term" value="F:transcription corepressor activity"/>
    <property type="evidence" value="ECO:0007669"/>
    <property type="project" value="InterPro"/>
</dbReference>
<feature type="region of interest" description="Disordered" evidence="7">
    <location>
        <begin position="403"/>
        <end position="422"/>
    </location>
</feature>
<dbReference type="InterPro" id="IPR042163">
    <property type="entry name" value="PHF12"/>
</dbReference>
<organism evidence="9 10">
    <name type="scientific">Cuscuta europaea</name>
    <name type="common">European dodder</name>
    <dbReference type="NCBI Taxonomy" id="41803"/>
    <lineage>
        <taxon>Eukaryota</taxon>
        <taxon>Viridiplantae</taxon>
        <taxon>Streptophyta</taxon>
        <taxon>Embryophyta</taxon>
        <taxon>Tracheophyta</taxon>
        <taxon>Spermatophyta</taxon>
        <taxon>Magnoliopsida</taxon>
        <taxon>eudicotyledons</taxon>
        <taxon>Gunneridae</taxon>
        <taxon>Pentapetalae</taxon>
        <taxon>asterids</taxon>
        <taxon>lamiids</taxon>
        <taxon>Solanales</taxon>
        <taxon>Convolvulaceae</taxon>
        <taxon>Cuscuteae</taxon>
        <taxon>Cuscuta</taxon>
        <taxon>Cuscuta subgen. Cuscuta</taxon>
    </lineage>
</organism>
<feature type="compositionally biased region" description="Polar residues" evidence="7">
    <location>
        <begin position="1125"/>
        <end position="1135"/>
    </location>
</feature>
<proteinExistence type="predicted"/>
<dbReference type="EMBL" id="CAMAPE010000052">
    <property type="protein sequence ID" value="CAH9108948.1"/>
    <property type="molecule type" value="Genomic_DNA"/>
</dbReference>
<feature type="compositionally biased region" description="Basic residues" evidence="7">
    <location>
        <begin position="432"/>
        <end position="445"/>
    </location>
</feature>
<keyword evidence="4" id="KW-0862">Zinc</keyword>
<feature type="region of interest" description="Disordered" evidence="7">
    <location>
        <begin position="1125"/>
        <end position="1158"/>
    </location>
</feature>
<feature type="region of interest" description="Disordered" evidence="7">
    <location>
        <begin position="24"/>
        <end position="98"/>
    </location>
</feature>
<feature type="compositionally biased region" description="Basic and acidic residues" evidence="7">
    <location>
        <begin position="446"/>
        <end position="465"/>
    </location>
</feature>
<evidence type="ECO:0000256" key="7">
    <source>
        <dbReference type="SAM" id="MobiDB-lite"/>
    </source>
</evidence>
<keyword evidence="10" id="KW-1185">Reference proteome</keyword>
<dbReference type="Pfam" id="PF22970">
    <property type="entry name" value="DUF7028"/>
    <property type="match status" value="1"/>
</dbReference>
<evidence type="ECO:0000313" key="10">
    <source>
        <dbReference type="Proteomes" id="UP001152484"/>
    </source>
</evidence>
<evidence type="ECO:0000256" key="4">
    <source>
        <dbReference type="ARBA" id="ARBA00022833"/>
    </source>
</evidence>
<dbReference type="Pfam" id="PF23209">
    <property type="entry name" value="IDM1_C"/>
    <property type="match status" value="1"/>
</dbReference>
<dbReference type="InterPro" id="IPR019787">
    <property type="entry name" value="Znf_PHD-finger"/>
</dbReference>
<dbReference type="SMART" id="SM00249">
    <property type="entry name" value="PHD"/>
    <property type="match status" value="1"/>
</dbReference>
<dbReference type="Pfam" id="PF00628">
    <property type="entry name" value="PHD"/>
    <property type="match status" value="1"/>
</dbReference>
<dbReference type="InterPro" id="IPR011011">
    <property type="entry name" value="Znf_FYVE_PHD"/>
</dbReference>
<dbReference type="SUPFAM" id="SSF57903">
    <property type="entry name" value="FYVE/PHD zinc finger"/>
    <property type="match status" value="1"/>
</dbReference>
<dbReference type="SUPFAM" id="SSF55729">
    <property type="entry name" value="Acyl-CoA N-acyltransferases (Nat)"/>
    <property type="match status" value="1"/>
</dbReference>
<dbReference type="InterPro" id="IPR016181">
    <property type="entry name" value="Acyl_CoA_acyltransferase"/>
</dbReference>
<dbReference type="InterPro" id="IPR032308">
    <property type="entry name" value="TDBD"/>
</dbReference>
<dbReference type="InterPro" id="IPR019786">
    <property type="entry name" value="Zinc_finger_PHD-type_CS"/>
</dbReference>
<dbReference type="CDD" id="cd15532">
    <property type="entry name" value="PHD2_CHD_II"/>
    <property type="match status" value="1"/>
</dbReference>
<protein>
    <recommendedName>
        <fullName evidence="8">PHD-type domain-containing protein</fullName>
    </recommendedName>
</protein>
<dbReference type="PANTHER" id="PTHR46309:SF1">
    <property type="entry name" value="PHD FINGER PROTEIN 12"/>
    <property type="match status" value="1"/>
</dbReference>
<dbReference type="Pfam" id="PF16135">
    <property type="entry name" value="TDBD"/>
    <property type="match status" value="1"/>
</dbReference>
<evidence type="ECO:0000256" key="6">
    <source>
        <dbReference type="PROSITE-ProRule" id="PRU00146"/>
    </source>
</evidence>
<name>A0A9P1EI85_CUSEU</name>
<evidence type="ECO:0000256" key="2">
    <source>
        <dbReference type="ARBA" id="ARBA00022723"/>
    </source>
</evidence>
<sequence length="1281" mass="141682">MEESVSSDCVAKDKRSPGCLIIRKKGDEVGGTPRGMIGSSESLQKNQKKRPRVITHDSDSGDELLEPCKRKTDELNSPVTYRRRAGGNDNNTRSNGKRSRLDLFDFDEYDEFDETAVRNRNGDEMEGGTWNSGEFKKGSIGGVKVVEKKKLNLDSSADALGNRKKDFNRTAKRRIVTEEDDADFPISMLKSKHQKLPNESIRLQGKNGVLKVMVNTKGELSHKKHDCHDTGSRECSTSKNLFKKKLEIQPTICLGSEKGHFSLQREKSKMKSCKVLVNVNTPASDSETDGAGQSSKVAPITTPACKSLNIVKKEENKISGDKIISHTNKEGKTRGVASTEKQQLREKIRGILMDAGWTIDYRPRRNRDYIDSVYISPSGTGYWSIVKAYDAFLKKLEEDGDAKTSAAPFSPISEDINKLTRQTRKKIERDLKKKKKDHKSSKDKKKTSGKESAEGTDSDQHDERLSSYIKKSGKSLKGKLHSRNQRSEFDIHKNISISEAGRLKDMIGKSSVSPAGSSVQGRKSKITGRCTLLVRGSDNGKNSESDGYIPYSGKRTLLAWMIDSGTVKLSEKVQYMNRRKTRTKLEGWITRDGIHCGCCSKILTVSKFELHAGSKLRQPFQNIVLECGASLLQCLTNAWNRQVESERQGFCSVDIDGDDPNDDTCGICGDGGDLICCDGCPSTFHQSCMGIMMLPHGDWHCPYCVCKFCGIAGESPMEDNVGTTDLHVCILCEKKYHKLCRQDLKANKVLPVKTKTSFTSFCGQTCQEIYDQLWKIVGVKHELEAGFSWSLIQRTNLDSDTSHFDLSQRVECHSKLAVALSIMDECFLPIVDRRSGINIIHNVLYNCGSNFSRLSYSGFYTAILERGDEIVCAASLRIHGIQLAEMPFIGTRHIYRRQGMCRRLLSAIEMVLHNLKVEKLIIPAISEHIHTWTVVFGFNQLEESHKQEMKSINMLAFPGVDMLQKQIIKQGASEGSRTADFEKPSALPASMGTSEMVYSAKYDANDCDDTHSQSIDKIHAKVESGPRDRSLAINFSDKEITSFKSEVSNEFAESSANIRHSTEGENGSILDMQNAVMDSPGKSIPSSARSLNESCEVFVEASAQAVQKSTDKAVSDPDVCGISVQTIPQPCSDASQSKDEEDRGEACSIPEASKSDDISGVEASDIAMPTYINGKEVLADPGHCSLDCFIQCSTEDEVSKETLQPTELSEPTVQLTSDLNPPVTNNGENEQLLCSEMTTDTKGVHGVSSLPVEGDQDMALSNGESYESENVKDSCSEPQTD</sequence>
<evidence type="ECO:0000256" key="1">
    <source>
        <dbReference type="ARBA" id="ARBA00004123"/>
    </source>
</evidence>
<dbReference type="PROSITE" id="PS50016">
    <property type="entry name" value="ZF_PHD_2"/>
    <property type="match status" value="1"/>
</dbReference>
<dbReference type="InterPro" id="IPR001965">
    <property type="entry name" value="Znf_PHD"/>
</dbReference>
<comment type="subcellular location">
    <subcellularLocation>
        <location evidence="1">Nucleus</location>
    </subcellularLocation>
</comment>